<dbReference type="InterPro" id="IPR001220">
    <property type="entry name" value="Legume_lectin_dom"/>
</dbReference>
<evidence type="ECO:0000313" key="4">
    <source>
        <dbReference type="EMBL" id="MDP5275268.1"/>
    </source>
</evidence>
<proteinExistence type="inferred from homology"/>
<sequence length="862" mass="93508">MIFSNRQKNKFVSCVLILSMLLMSFLPNISIVFAEDSDTIETPIIEDEDSTIEEEAVDSQPLDGKIDGEGEVEDQSNALVRASEEIITENDPFELNINEAIDQDGELLNGPILIIVTSDIEGNLHSEPIEFVEGSATIPIILTTIESHIITVNVDGMTEEKRIDVTVISSVIDLSGVSIIAGNENPAVGEEFSIEITEAMDEDGIQLEGEIGITVISDDLSEGKEGEIYNDAITFSEGSAVVEITLNNERNQALTIKIEGITNENIVDVNVVEKEILENLLPVSKMLANPVESKPKQVITSVKADFSETDRFDFTGKKYTPEAVDDDNDPNSPPILRLTEDQAQQAGSAFIENKIFIKNGDSFSTYFTFKIEDTSNNGADGLAFVIQPISSGELNDGGGIGYAEINRGLGDGTDENDAILKSLAVEFDTHNNDQWVRPNDLGELESNNHIGINVGGHIRSVAVVDENSIDFNGGSVVHVWIDYGENSNNTIEVRIAESNSRPDSAVVSYNFDNLTQYSFDDDGSINLGENFDLSGNFEGDIHNDGVTLSDIIGGDQAFIGFTAATGGLYEAHYITSWYFDNKYNPIDTDENEYEQAPTIDITNVTKLRDNKFEITATVTAKDEDGNPYVVEGENVTFRTNLGDVAPNNITTDENGEAVTILASNEIGFATITAILDSGDTDETVVQIVSIPSNTEPTVSNIEKTGSEGQTIPFTSTDFSDEFQDVDNGDSLVRVKLISLPEKGTLMLDGNEVIIADGSDGYEIEVDDLKLLTFVSAENWNGELEFTWNGSDGTAYAENPATVSITINPVNSKPVADEQTVITNEGESIEIILTGNDDETDSSDLVFNVDENSVQNGTITVEG</sequence>
<dbReference type="PANTHER" id="PTHR32401">
    <property type="entry name" value="CONCANAVALIN A-LIKE LECTIN FAMILY PROTEIN"/>
    <property type="match status" value="1"/>
</dbReference>
<dbReference type="InterPro" id="IPR050258">
    <property type="entry name" value="Leguminous_Lectin"/>
</dbReference>
<dbReference type="PANTHER" id="PTHR32401:SF48">
    <property type="entry name" value="LEGUME LECTIN DOMAIN-CONTAINING PROTEIN"/>
    <property type="match status" value="1"/>
</dbReference>
<evidence type="ECO:0000313" key="5">
    <source>
        <dbReference type="Proteomes" id="UP001231941"/>
    </source>
</evidence>
<accession>A0ABT9J114</accession>
<dbReference type="InterPro" id="IPR008964">
    <property type="entry name" value="Invasin/intimin_cell_adhesion"/>
</dbReference>
<dbReference type="PROSITE" id="PS00307">
    <property type="entry name" value="LECTIN_LEGUME_BETA"/>
    <property type="match status" value="1"/>
</dbReference>
<feature type="non-terminal residue" evidence="4">
    <location>
        <position position="862"/>
    </location>
</feature>
<dbReference type="Gene3D" id="2.60.40.10">
    <property type="entry name" value="Immunoglobulins"/>
    <property type="match status" value="1"/>
</dbReference>
<evidence type="ECO:0000256" key="1">
    <source>
        <dbReference type="ARBA" id="ARBA00010116"/>
    </source>
</evidence>
<feature type="domain" description="Big-1" evidence="3">
    <location>
        <begin position="596"/>
        <end position="690"/>
    </location>
</feature>
<dbReference type="SUPFAM" id="SSF49899">
    <property type="entry name" value="Concanavalin A-like lectins/glucanases"/>
    <property type="match status" value="1"/>
</dbReference>
<evidence type="ECO:0000256" key="2">
    <source>
        <dbReference type="SAM" id="SignalP"/>
    </source>
</evidence>
<dbReference type="InterPro" id="IPR040853">
    <property type="entry name" value="RapA2_cadherin-like"/>
</dbReference>
<dbReference type="Proteomes" id="UP001231941">
    <property type="component" value="Unassembled WGS sequence"/>
</dbReference>
<dbReference type="InterPro" id="IPR019825">
    <property type="entry name" value="Lectin_legB_Mn/Ca_BS"/>
</dbReference>
<dbReference type="PROSITE" id="PS51127">
    <property type="entry name" value="BIG1"/>
    <property type="match status" value="1"/>
</dbReference>
<name>A0ABT9J114_9BACL</name>
<dbReference type="EMBL" id="JAVAMP010000007">
    <property type="protein sequence ID" value="MDP5275268.1"/>
    <property type="molecule type" value="Genomic_DNA"/>
</dbReference>
<comment type="similarity">
    <text evidence="1">Belongs to the intimin/invasin family.</text>
</comment>
<dbReference type="Pfam" id="PF00139">
    <property type="entry name" value="Lectin_legB"/>
    <property type="match status" value="1"/>
</dbReference>
<dbReference type="Pfam" id="PF02369">
    <property type="entry name" value="Big_1"/>
    <property type="match status" value="1"/>
</dbReference>
<feature type="chain" id="PRO_5047099842" evidence="2">
    <location>
        <begin position="35"/>
        <end position="862"/>
    </location>
</feature>
<reference evidence="4 5" key="1">
    <citation type="submission" date="2023-08" db="EMBL/GenBank/DDBJ databases">
        <authorList>
            <person name="Park J.-S."/>
        </authorList>
    </citation>
    <scope>NUCLEOTIDE SEQUENCE [LARGE SCALE GENOMIC DNA]</scope>
    <source>
        <strain evidence="4 5">2205SS18-9</strain>
    </source>
</reference>
<dbReference type="RefSeq" id="WP_305992580.1">
    <property type="nucleotide sequence ID" value="NZ_JAVAMP010000007.1"/>
</dbReference>
<dbReference type="InterPro" id="IPR013320">
    <property type="entry name" value="ConA-like_dom_sf"/>
</dbReference>
<dbReference type="SUPFAM" id="SSF49373">
    <property type="entry name" value="Invasin/intimin cell-adhesion fragments"/>
    <property type="match status" value="1"/>
</dbReference>
<comment type="caution">
    <text evidence="4">The sequence shown here is derived from an EMBL/GenBank/DDBJ whole genome shotgun (WGS) entry which is preliminary data.</text>
</comment>
<dbReference type="SMART" id="SM00634">
    <property type="entry name" value="BID_1"/>
    <property type="match status" value="1"/>
</dbReference>
<dbReference type="Pfam" id="PF17803">
    <property type="entry name" value="Cadherin_4"/>
    <property type="match status" value="1"/>
</dbReference>
<dbReference type="InterPro" id="IPR003344">
    <property type="entry name" value="Big_1_dom"/>
</dbReference>
<dbReference type="Gene3D" id="2.60.120.200">
    <property type="match status" value="2"/>
</dbReference>
<evidence type="ECO:0000259" key="3">
    <source>
        <dbReference type="PROSITE" id="PS51127"/>
    </source>
</evidence>
<keyword evidence="5" id="KW-1185">Reference proteome</keyword>
<protein>
    <submittedName>
        <fullName evidence="4">Ig-like domain-containing protein</fullName>
    </submittedName>
</protein>
<feature type="signal peptide" evidence="2">
    <location>
        <begin position="1"/>
        <end position="34"/>
    </location>
</feature>
<dbReference type="InterPro" id="IPR013783">
    <property type="entry name" value="Ig-like_fold"/>
</dbReference>
<gene>
    <name evidence="4" type="ORF">Q5Y73_14215</name>
</gene>
<organism evidence="4 5">
    <name type="scientific">Chengkuizengella axinellae</name>
    <dbReference type="NCBI Taxonomy" id="3064388"/>
    <lineage>
        <taxon>Bacteria</taxon>
        <taxon>Bacillati</taxon>
        <taxon>Bacillota</taxon>
        <taxon>Bacilli</taxon>
        <taxon>Bacillales</taxon>
        <taxon>Paenibacillaceae</taxon>
        <taxon>Chengkuizengella</taxon>
    </lineage>
</organism>
<keyword evidence="2" id="KW-0732">Signal</keyword>